<sequence>MALTSLATSTSLSSSVPYAPLTTAFVYPPDCQTFWYTSSEISTSTNASTIYEITKLTLHYVDAIYHNKTSCQPPSWSIDATSTTKLFYYSPAVCPQSWTAYQIATSHPYAQLTTGCCCRSGYTITSTQGQWAIDTMCFRVGAAQALGVSTSAPRMDSGVHQFIYMTAGIVTQYHTPFHISWEKKDVASLTPAPPVPNCTPFTISSWDPANPNAAISCPNAVPTRSDPPAPSDGLSTQSKVTIAVTVGALGFMVMAALLFFRLNLSPRTDVELQPLGRGRTLVTRPGVERRSSTENQDGDDELPKYADALRTAPVDPELQPPMYATPRPGTPNPEHSPERTTASNNELEQREAVPSNTTRRGDGQV</sequence>
<evidence type="ECO:0000313" key="4">
    <source>
        <dbReference type="Proteomes" id="UP000039046"/>
    </source>
</evidence>
<dbReference type="OrthoDB" id="3440157at2759"/>
<keyword evidence="4" id="KW-1185">Reference proteome</keyword>
<dbReference type="EMBL" id="CDHN01000004">
    <property type="protein sequence ID" value="CEJ92326.1"/>
    <property type="molecule type" value="Genomic_DNA"/>
</dbReference>
<accession>A0A0A1T587</accession>
<dbReference type="AlphaFoldDB" id="A0A0A1T587"/>
<evidence type="ECO:0000313" key="3">
    <source>
        <dbReference type="EMBL" id="CEJ92326.1"/>
    </source>
</evidence>
<gene>
    <name evidence="3" type="ORF">VHEMI07986</name>
</gene>
<dbReference type="HOGENOM" id="CLU_759069_0_0_1"/>
<organism evidence="3 4">
    <name type="scientific">[Torrubiella] hemipterigena</name>
    <dbReference type="NCBI Taxonomy" id="1531966"/>
    <lineage>
        <taxon>Eukaryota</taxon>
        <taxon>Fungi</taxon>
        <taxon>Dikarya</taxon>
        <taxon>Ascomycota</taxon>
        <taxon>Pezizomycotina</taxon>
        <taxon>Sordariomycetes</taxon>
        <taxon>Hypocreomycetidae</taxon>
        <taxon>Hypocreales</taxon>
        <taxon>Clavicipitaceae</taxon>
        <taxon>Clavicipitaceae incertae sedis</taxon>
        <taxon>'Torrubiella' clade</taxon>
    </lineage>
</organism>
<proteinExistence type="predicted"/>
<protein>
    <submittedName>
        <fullName evidence="3">Uncharacterized protein</fullName>
    </submittedName>
</protein>
<feature type="transmembrane region" description="Helical" evidence="2">
    <location>
        <begin position="240"/>
        <end position="260"/>
    </location>
</feature>
<keyword evidence="2" id="KW-0472">Membrane</keyword>
<name>A0A0A1T587_9HYPO</name>
<keyword evidence="2" id="KW-1133">Transmembrane helix</keyword>
<feature type="region of interest" description="Disordered" evidence="1">
    <location>
        <begin position="283"/>
        <end position="365"/>
    </location>
</feature>
<evidence type="ECO:0000256" key="2">
    <source>
        <dbReference type="SAM" id="Phobius"/>
    </source>
</evidence>
<dbReference type="Proteomes" id="UP000039046">
    <property type="component" value="Unassembled WGS sequence"/>
</dbReference>
<evidence type="ECO:0000256" key="1">
    <source>
        <dbReference type="SAM" id="MobiDB-lite"/>
    </source>
</evidence>
<keyword evidence="2" id="KW-0812">Transmembrane</keyword>
<reference evidence="3 4" key="1">
    <citation type="journal article" date="2015" name="Genome Announc.">
        <title>Draft Genome Sequence and Gene Annotation of the Entomopathogenic Fungus Verticillium hemipterigenum.</title>
        <authorList>
            <person name="Horn F."/>
            <person name="Habel A."/>
            <person name="Scharf D.H."/>
            <person name="Dworschak J."/>
            <person name="Brakhage A.A."/>
            <person name="Guthke R."/>
            <person name="Hertweck C."/>
            <person name="Linde J."/>
        </authorList>
    </citation>
    <scope>NUCLEOTIDE SEQUENCE [LARGE SCALE GENOMIC DNA]</scope>
</reference>